<name>A0ABY9HBC1_9MOLU</name>
<dbReference type="Gene3D" id="3.40.50.1820">
    <property type="entry name" value="alpha/beta hydrolase"/>
    <property type="match status" value="1"/>
</dbReference>
<feature type="domain" description="Serine aminopeptidase S33" evidence="1">
    <location>
        <begin position="24"/>
        <end position="282"/>
    </location>
</feature>
<protein>
    <submittedName>
        <fullName evidence="2">Alpha/beta hydrolase</fullName>
    </submittedName>
</protein>
<proteinExistence type="predicted"/>
<dbReference type="Proteomes" id="UP001237011">
    <property type="component" value="Chromosome"/>
</dbReference>
<gene>
    <name evidence="2" type="ORF">Q8852_04490</name>
</gene>
<evidence type="ECO:0000313" key="3">
    <source>
        <dbReference type="Proteomes" id="UP001237011"/>
    </source>
</evidence>
<keyword evidence="2" id="KW-0378">Hydrolase</keyword>
<evidence type="ECO:0000313" key="2">
    <source>
        <dbReference type="EMBL" id="WLP85546.1"/>
    </source>
</evidence>
<organism evidence="2 3">
    <name type="scientific">Mycoplasma seminis</name>
    <dbReference type="NCBI Taxonomy" id="512749"/>
    <lineage>
        <taxon>Bacteria</taxon>
        <taxon>Bacillati</taxon>
        <taxon>Mycoplasmatota</taxon>
        <taxon>Mollicutes</taxon>
        <taxon>Mycoplasmataceae</taxon>
        <taxon>Mycoplasma</taxon>
    </lineage>
</organism>
<dbReference type="InterPro" id="IPR022742">
    <property type="entry name" value="Hydrolase_4"/>
</dbReference>
<dbReference type="Pfam" id="PF12146">
    <property type="entry name" value="Hydrolase_4"/>
    <property type="match status" value="1"/>
</dbReference>
<dbReference type="EMBL" id="CP132191">
    <property type="protein sequence ID" value="WLP85546.1"/>
    <property type="molecule type" value="Genomic_DNA"/>
</dbReference>
<dbReference type="PANTHER" id="PTHR11614">
    <property type="entry name" value="PHOSPHOLIPASE-RELATED"/>
    <property type="match status" value="1"/>
</dbReference>
<dbReference type="SUPFAM" id="SSF53474">
    <property type="entry name" value="alpha/beta-Hydrolases"/>
    <property type="match status" value="1"/>
</dbReference>
<reference evidence="2" key="1">
    <citation type="submission" date="2023-08" db="EMBL/GenBank/DDBJ databases">
        <title>Complete genome sequence of Mycoplasma seminis 2200.</title>
        <authorList>
            <person name="Spergser J."/>
        </authorList>
    </citation>
    <scope>NUCLEOTIDE SEQUENCE [LARGE SCALE GENOMIC DNA]</scope>
    <source>
        <strain evidence="2">2200</strain>
    </source>
</reference>
<dbReference type="GO" id="GO:0016787">
    <property type="term" value="F:hydrolase activity"/>
    <property type="evidence" value="ECO:0007669"/>
    <property type="project" value="UniProtKB-KW"/>
</dbReference>
<sequence>MEEIILKAKDGYELSLHLFEVPIPKGYVQIIHGMEEHQDRYNYFAKRLNEAGYTVLTSDMRGHGKNAPTLGFFAKRNGDKVLLEDYKLINKYYRERFNQEKVIIFGHSMGSIILRNLMQTESKYFEKIILCGYPQYFFGTPIGIGFAHMWQVFRGPETYSPFINSLAIGAFNRKIKNPRTRVDWISNSQTNVDEYLADDLCGFGFKIAAFKDLFHLSNNLRKVKKYQEVNNVPVLMIRGAGDPCTGYNKGAKQSRTYLEKAGFKKIKYIDYPNCRHELLNEEIKDIVIDDIISFLDK</sequence>
<dbReference type="InterPro" id="IPR029058">
    <property type="entry name" value="AB_hydrolase_fold"/>
</dbReference>
<dbReference type="RefSeq" id="WP_305937978.1">
    <property type="nucleotide sequence ID" value="NZ_CP132191.1"/>
</dbReference>
<evidence type="ECO:0000259" key="1">
    <source>
        <dbReference type="Pfam" id="PF12146"/>
    </source>
</evidence>
<dbReference type="InterPro" id="IPR051044">
    <property type="entry name" value="MAG_DAG_Lipase"/>
</dbReference>
<keyword evidence="3" id="KW-1185">Reference proteome</keyword>
<accession>A0ABY9HBC1</accession>